<feature type="non-terminal residue" evidence="6">
    <location>
        <position position="1"/>
    </location>
</feature>
<comment type="similarity">
    <text evidence="1">Belongs to the LysR transcriptional regulatory family.</text>
</comment>
<name>T0XSQ5_9ZZZZ</name>
<dbReference type="GO" id="GO:0032993">
    <property type="term" value="C:protein-DNA complex"/>
    <property type="evidence" value="ECO:0007669"/>
    <property type="project" value="TreeGrafter"/>
</dbReference>
<protein>
    <submittedName>
        <fullName evidence="6">LysR family transcriptional regulator</fullName>
    </submittedName>
</protein>
<gene>
    <name evidence="6" type="ORF">B2A_15900</name>
</gene>
<comment type="caution">
    <text evidence="6">The sequence shown here is derived from an EMBL/GenBank/DDBJ whole genome shotgun (WGS) entry which is preliminary data.</text>
</comment>
<evidence type="ECO:0000256" key="1">
    <source>
        <dbReference type="ARBA" id="ARBA00009437"/>
    </source>
</evidence>
<dbReference type="GO" id="GO:0003700">
    <property type="term" value="F:DNA-binding transcription factor activity"/>
    <property type="evidence" value="ECO:0007669"/>
    <property type="project" value="TreeGrafter"/>
</dbReference>
<evidence type="ECO:0000256" key="3">
    <source>
        <dbReference type="ARBA" id="ARBA00023125"/>
    </source>
</evidence>
<reference evidence="6" key="1">
    <citation type="submission" date="2013-08" db="EMBL/GenBank/DDBJ databases">
        <authorList>
            <person name="Mendez C."/>
            <person name="Richter M."/>
            <person name="Ferrer M."/>
            <person name="Sanchez J."/>
        </authorList>
    </citation>
    <scope>NUCLEOTIDE SEQUENCE</scope>
</reference>
<dbReference type="Pfam" id="PF03466">
    <property type="entry name" value="LysR_substrate"/>
    <property type="match status" value="1"/>
</dbReference>
<keyword evidence="3" id="KW-0238">DNA-binding</keyword>
<evidence type="ECO:0000313" key="6">
    <source>
        <dbReference type="EMBL" id="EQD25881.1"/>
    </source>
</evidence>
<dbReference type="CDD" id="cd08414">
    <property type="entry name" value="PBP2_LTTR_aromatics_like"/>
    <property type="match status" value="1"/>
</dbReference>
<organism evidence="6">
    <name type="scientific">mine drainage metagenome</name>
    <dbReference type="NCBI Taxonomy" id="410659"/>
    <lineage>
        <taxon>unclassified sequences</taxon>
        <taxon>metagenomes</taxon>
        <taxon>ecological metagenomes</taxon>
    </lineage>
</organism>
<dbReference type="PANTHER" id="PTHR30346:SF0">
    <property type="entry name" value="HCA OPERON TRANSCRIPTIONAL ACTIVATOR HCAR"/>
    <property type="match status" value="1"/>
</dbReference>
<keyword evidence="4" id="KW-0804">Transcription</keyword>
<feature type="non-terminal residue" evidence="6">
    <location>
        <position position="200"/>
    </location>
</feature>
<evidence type="ECO:0000256" key="2">
    <source>
        <dbReference type="ARBA" id="ARBA00023015"/>
    </source>
</evidence>
<dbReference type="AlphaFoldDB" id="T0XSQ5"/>
<reference evidence="6" key="2">
    <citation type="journal article" date="2014" name="ISME J.">
        <title>Microbial stratification in low pH oxic and suboxic macroscopic growths along an acid mine drainage.</title>
        <authorList>
            <person name="Mendez-Garcia C."/>
            <person name="Mesa V."/>
            <person name="Sprenger R.R."/>
            <person name="Richter M."/>
            <person name="Diez M.S."/>
            <person name="Solano J."/>
            <person name="Bargiela R."/>
            <person name="Golyshina O.V."/>
            <person name="Manteca A."/>
            <person name="Ramos J.L."/>
            <person name="Gallego J.R."/>
            <person name="Llorente I."/>
            <person name="Martins Dos Santos V.A."/>
            <person name="Jensen O.N."/>
            <person name="Pelaez A.I."/>
            <person name="Sanchez J."/>
            <person name="Ferrer M."/>
        </authorList>
    </citation>
    <scope>NUCLEOTIDE SEQUENCE</scope>
</reference>
<dbReference type="PANTHER" id="PTHR30346">
    <property type="entry name" value="TRANSCRIPTIONAL DUAL REGULATOR HCAR-RELATED"/>
    <property type="match status" value="1"/>
</dbReference>
<evidence type="ECO:0000256" key="4">
    <source>
        <dbReference type="ARBA" id="ARBA00023163"/>
    </source>
</evidence>
<dbReference type="Gene3D" id="3.40.190.10">
    <property type="entry name" value="Periplasmic binding protein-like II"/>
    <property type="match status" value="2"/>
</dbReference>
<feature type="domain" description="LysR substrate-binding" evidence="5">
    <location>
        <begin position="9"/>
        <end position="194"/>
    </location>
</feature>
<accession>T0XSQ5</accession>
<keyword evidence="2" id="KW-0805">Transcription regulation</keyword>
<proteinExistence type="inferred from homology"/>
<dbReference type="SUPFAM" id="SSF53850">
    <property type="entry name" value="Periplasmic binding protein-like II"/>
    <property type="match status" value="1"/>
</dbReference>
<evidence type="ECO:0000259" key="5">
    <source>
        <dbReference type="Pfam" id="PF03466"/>
    </source>
</evidence>
<dbReference type="InterPro" id="IPR005119">
    <property type="entry name" value="LysR_subst-bd"/>
</dbReference>
<dbReference type="EMBL" id="AUZZ01011555">
    <property type="protein sequence ID" value="EQD25881.1"/>
    <property type="molecule type" value="Genomic_DNA"/>
</dbReference>
<sequence>LAIGELKRSSKERLRIGLCERIACSRIATALSTWRQTHSDPDLQIVSRSGRALLAEIDAGLLDAGITAMCITEPGMVSDRLWTDPWVAALPKGHTLASKRALELADLARELLAVLAPDPSGMGERQIIEHLPTVDSPLFIAERPTTALALMTWVEAGCGIGLLTATQGEGVAHPNVILRPLRRGLPPAEIHLLRSDAPPR</sequence>
<dbReference type="GO" id="GO:0003677">
    <property type="term" value="F:DNA binding"/>
    <property type="evidence" value="ECO:0007669"/>
    <property type="project" value="UniProtKB-KW"/>
</dbReference>